<dbReference type="Gene3D" id="1.20.1560.10">
    <property type="entry name" value="ABC transporter type 1, transmembrane domain"/>
    <property type="match status" value="1"/>
</dbReference>
<comment type="subcellular location">
    <subcellularLocation>
        <location evidence="1">Cell inner membrane</location>
        <topology evidence="1">Multi-pass membrane protein</topology>
    </subcellularLocation>
</comment>
<name>A0A2A3ZAJ2_BREAU</name>
<keyword evidence="4" id="KW-0997">Cell inner membrane</keyword>
<evidence type="ECO:0000256" key="2">
    <source>
        <dbReference type="ARBA" id="ARBA00022448"/>
    </source>
</evidence>
<evidence type="ECO:0000256" key="4">
    <source>
        <dbReference type="ARBA" id="ARBA00022519"/>
    </source>
</evidence>
<reference evidence="14 15" key="1">
    <citation type="journal article" date="2017" name="Elife">
        <title>Extensive horizontal gene transfer in cheese-associated bacteria.</title>
        <authorList>
            <person name="Bonham K.S."/>
            <person name="Wolfe B.E."/>
            <person name="Dutton R.J."/>
        </authorList>
    </citation>
    <scope>NUCLEOTIDE SEQUENCE [LARGE SCALE GENOMIC DNA]</scope>
    <source>
        <strain evidence="14 15">900_6</strain>
    </source>
</reference>
<dbReference type="InterPro" id="IPR003439">
    <property type="entry name" value="ABC_transporter-like_ATP-bd"/>
</dbReference>
<evidence type="ECO:0008006" key="16">
    <source>
        <dbReference type="Google" id="ProtNLM"/>
    </source>
</evidence>
<proteinExistence type="inferred from homology"/>
<dbReference type="InterPro" id="IPR017871">
    <property type="entry name" value="ABC_transporter-like_CS"/>
</dbReference>
<keyword evidence="9 11" id="KW-0472">Membrane</keyword>
<dbReference type="InterPro" id="IPR011527">
    <property type="entry name" value="ABC1_TM_dom"/>
</dbReference>
<keyword evidence="2" id="KW-0813">Transport</keyword>
<evidence type="ECO:0000256" key="5">
    <source>
        <dbReference type="ARBA" id="ARBA00022692"/>
    </source>
</evidence>
<feature type="transmembrane region" description="Helical" evidence="11">
    <location>
        <begin position="151"/>
        <end position="170"/>
    </location>
</feature>
<dbReference type="PROSITE" id="PS50893">
    <property type="entry name" value="ABC_TRANSPORTER_2"/>
    <property type="match status" value="1"/>
</dbReference>
<dbReference type="Pfam" id="PF00005">
    <property type="entry name" value="ABC_tran"/>
    <property type="match status" value="1"/>
</dbReference>
<evidence type="ECO:0000256" key="1">
    <source>
        <dbReference type="ARBA" id="ARBA00004429"/>
    </source>
</evidence>
<dbReference type="SMART" id="SM00382">
    <property type="entry name" value="AAA"/>
    <property type="match status" value="1"/>
</dbReference>
<feature type="domain" description="ABC transmembrane type-1" evidence="13">
    <location>
        <begin position="21"/>
        <end position="299"/>
    </location>
</feature>
<comment type="similarity">
    <text evidence="10">Belongs to the ABC transporter superfamily. Siderophore-Fe(3+) uptake transporter (SIUT) (TC 3.A.1.21) family.</text>
</comment>
<dbReference type="GO" id="GO:0034040">
    <property type="term" value="F:ATPase-coupled lipid transmembrane transporter activity"/>
    <property type="evidence" value="ECO:0007669"/>
    <property type="project" value="TreeGrafter"/>
</dbReference>
<evidence type="ECO:0000313" key="14">
    <source>
        <dbReference type="EMBL" id="PCC48517.1"/>
    </source>
</evidence>
<dbReference type="InterPro" id="IPR003593">
    <property type="entry name" value="AAA+_ATPase"/>
</dbReference>
<protein>
    <recommendedName>
        <fullName evidence="16">ABC transporter ATP-binding protein</fullName>
    </recommendedName>
</protein>
<comment type="caution">
    <text evidence="14">The sequence shown here is derived from an EMBL/GenBank/DDBJ whole genome shotgun (WGS) entry which is preliminary data.</text>
</comment>
<feature type="domain" description="ABC transporter" evidence="12">
    <location>
        <begin position="331"/>
        <end position="565"/>
    </location>
</feature>
<dbReference type="Pfam" id="PF00664">
    <property type="entry name" value="ABC_membrane"/>
    <property type="match status" value="1"/>
</dbReference>
<keyword evidence="5 11" id="KW-0812">Transmembrane</keyword>
<keyword evidence="7" id="KW-0067">ATP-binding</keyword>
<dbReference type="GO" id="GO:0005524">
    <property type="term" value="F:ATP binding"/>
    <property type="evidence" value="ECO:0007669"/>
    <property type="project" value="UniProtKB-KW"/>
</dbReference>
<feature type="transmembrane region" description="Helical" evidence="11">
    <location>
        <begin position="124"/>
        <end position="145"/>
    </location>
</feature>
<dbReference type="FunFam" id="3.40.50.300:FF:000221">
    <property type="entry name" value="Multidrug ABC transporter ATP-binding protein"/>
    <property type="match status" value="1"/>
</dbReference>
<feature type="transmembrane region" description="Helical" evidence="11">
    <location>
        <begin position="20"/>
        <end position="41"/>
    </location>
</feature>
<evidence type="ECO:0000313" key="15">
    <source>
        <dbReference type="Proteomes" id="UP000217720"/>
    </source>
</evidence>
<keyword evidence="6" id="KW-0547">Nucleotide-binding</keyword>
<dbReference type="PANTHER" id="PTHR24221">
    <property type="entry name" value="ATP-BINDING CASSETTE SUB-FAMILY B"/>
    <property type="match status" value="1"/>
</dbReference>
<dbReference type="InterPro" id="IPR036640">
    <property type="entry name" value="ABC1_TM_sf"/>
</dbReference>
<dbReference type="SUPFAM" id="SSF52540">
    <property type="entry name" value="P-loop containing nucleoside triphosphate hydrolases"/>
    <property type="match status" value="1"/>
</dbReference>
<dbReference type="PROSITE" id="PS00211">
    <property type="entry name" value="ABC_TRANSPORTER_1"/>
    <property type="match status" value="1"/>
</dbReference>
<dbReference type="GO" id="GO:0005886">
    <property type="term" value="C:plasma membrane"/>
    <property type="evidence" value="ECO:0007669"/>
    <property type="project" value="UniProtKB-SubCell"/>
</dbReference>
<sequence length="581" mass="62491">MITELFTIVGSEQRGRFRRFFAIAIAFCALQGAAFLFILPIMNAVFDGDHDALWGWLAPFVIVAVAALILNYLASVQGVELTFATTRRLYERIGDHITSLPLGWFSPERIGTVTRTITNSSQNVTLVFGFLMLPFLNGIIAPAVITVGLLIIDWRVGIAFVIAVPFLWGVDRLGKLFYRRGDGGIDLAAAHANARVIEYAQAQQILRANGAVGDANTALQDALLAQRRASATNLITTVPGSVIFRAAVQLILLLAIVAIVPLALGAQITPATAIGLIAVAAQFTASVGTLSDLAAGIRLARSSLRKISSILAAQPLPVMRPQVVPGSRCDLRFEHVTFGYEHGVEVLHDVSFVVPPGTTAAIVGPSGSGKSTIMRLAARFYDPSAGKVSIAGNDIRRYEASDLAAQFALVSQDVYLFDDTIWENICIGRENATDADVVEAARIARVTDIVEQLPDGWETRVGEGGHSLSGGERQRVSIARAVLKNAPLILLDEATSALDPVNEAAFLDALEQATRNTTVLVIAHRLSTIHSADQIFFVDDGRLLETGTHEDLVAADGAYARFWNQRAGTTSWSITSVKENR</sequence>
<organism evidence="14 15">
    <name type="scientific">Brevibacterium aurantiacum</name>
    <dbReference type="NCBI Taxonomy" id="273384"/>
    <lineage>
        <taxon>Bacteria</taxon>
        <taxon>Bacillati</taxon>
        <taxon>Actinomycetota</taxon>
        <taxon>Actinomycetes</taxon>
        <taxon>Micrococcales</taxon>
        <taxon>Brevibacteriaceae</taxon>
        <taxon>Brevibacterium</taxon>
    </lineage>
</organism>
<accession>A0A2A3ZAJ2</accession>
<dbReference type="Proteomes" id="UP000217720">
    <property type="component" value="Unassembled WGS sequence"/>
</dbReference>
<dbReference type="Gene3D" id="3.40.50.300">
    <property type="entry name" value="P-loop containing nucleotide triphosphate hydrolases"/>
    <property type="match status" value="1"/>
</dbReference>
<dbReference type="EMBL" id="NRGO01000038">
    <property type="protein sequence ID" value="PCC48517.1"/>
    <property type="molecule type" value="Genomic_DNA"/>
</dbReference>
<dbReference type="AlphaFoldDB" id="A0A2A3ZAJ2"/>
<feature type="transmembrane region" description="Helical" evidence="11">
    <location>
        <begin position="53"/>
        <end position="74"/>
    </location>
</feature>
<dbReference type="SUPFAM" id="SSF90123">
    <property type="entry name" value="ABC transporter transmembrane region"/>
    <property type="match status" value="1"/>
</dbReference>
<dbReference type="GO" id="GO:0016887">
    <property type="term" value="F:ATP hydrolysis activity"/>
    <property type="evidence" value="ECO:0007669"/>
    <property type="project" value="InterPro"/>
</dbReference>
<evidence type="ECO:0000256" key="11">
    <source>
        <dbReference type="SAM" id="Phobius"/>
    </source>
</evidence>
<evidence type="ECO:0000256" key="8">
    <source>
        <dbReference type="ARBA" id="ARBA00022989"/>
    </source>
</evidence>
<keyword evidence="8 11" id="KW-1133">Transmembrane helix</keyword>
<dbReference type="PROSITE" id="PS50929">
    <property type="entry name" value="ABC_TM1F"/>
    <property type="match status" value="1"/>
</dbReference>
<evidence type="ECO:0000256" key="7">
    <source>
        <dbReference type="ARBA" id="ARBA00022840"/>
    </source>
</evidence>
<keyword evidence="3" id="KW-1003">Cell membrane</keyword>
<evidence type="ECO:0000256" key="3">
    <source>
        <dbReference type="ARBA" id="ARBA00022475"/>
    </source>
</evidence>
<evidence type="ECO:0000256" key="10">
    <source>
        <dbReference type="ARBA" id="ARBA00023455"/>
    </source>
</evidence>
<dbReference type="InterPro" id="IPR027417">
    <property type="entry name" value="P-loop_NTPase"/>
</dbReference>
<evidence type="ECO:0000259" key="13">
    <source>
        <dbReference type="PROSITE" id="PS50929"/>
    </source>
</evidence>
<evidence type="ECO:0000256" key="9">
    <source>
        <dbReference type="ARBA" id="ARBA00023136"/>
    </source>
</evidence>
<dbReference type="GO" id="GO:0140359">
    <property type="term" value="F:ABC-type transporter activity"/>
    <property type="evidence" value="ECO:0007669"/>
    <property type="project" value="InterPro"/>
</dbReference>
<dbReference type="PANTHER" id="PTHR24221:SF397">
    <property type="entry name" value="ABC TRANSPORTER, ATP-BINDING TRANSMEMBRANE PROTEIN"/>
    <property type="match status" value="1"/>
</dbReference>
<evidence type="ECO:0000259" key="12">
    <source>
        <dbReference type="PROSITE" id="PS50893"/>
    </source>
</evidence>
<gene>
    <name evidence="14" type="ORF">CIK62_18075</name>
</gene>
<evidence type="ECO:0000256" key="6">
    <source>
        <dbReference type="ARBA" id="ARBA00022741"/>
    </source>
</evidence>
<dbReference type="InterPro" id="IPR039421">
    <property type="entry name" value="Type_1_exporter"/>
</dbReference>
<dbReference type="RefSeq" id="WP_096161343.1">
    <property type="nucleotide sequence ID" value="NZ_JABUYC010000026.1"/>
</dbReference>
<feature type="transmembrane region" description="Helical" evidence="11">
    <location>
        <begin position="250"/>
        <end position="268"/>
    </location>
</feature>